<reference evidence="3" key="1">
    <citation type="submission" date="2017-02" db="EMBL/GenBank/DDBJ databases">
        <title>Draft Genome Sequence of the Salt Water Bacterium Oceanospirillum linum ATCC 11336.</title>
        <authorList>
            <person name="Trachtenberg A.M."/>
            <person name="Carney J.G."/>
            <person name="Linnane J.D."/>
            <person name="Rheaume B.A."/>
            <person name="Pitts N.L."/>
            <person name="Mykles D.L."/>
            <person name="Maclea K.S."/>
        </authorList>
    </citation>
    <scope>NUCLEOTIDE SEQUENCE [LARGE SCALE GENOMIC DNA]</scope>
    <source>
        <strain evidence="3">ATCC 11336</strain>
    </source>
</reference>
<accession>A0A1T1GIH2</accession>
<evidence type="ECO:0000313" key="4">
    <source>
        <dbReference type="Proteomes" id="UP000190064"/>
    </source>
</evidence>
<feature type="domain" description="RelA/SpoT" evidence="2">
    <location>
        <begin position="3"/>
        <end position="113"/>
    </location>
</feature>
<dbReference type="InterPro" id="IPR043519">
    <property type="entry name" value="NT_sf"/>
</dbReference>
<dbReference type="InterPro" id="IPR007685">
    <property type="entry name" value="RelA_SpoT"/>
</dbReference>
<dbReference type="GO" id="GO:0015969">
    <property type="term" value="P:guanosine tetraphosphate metabolic process"/>
    <property type="evidence" value="ECO:0007669"/>
    <property type="project" value="InterPro"/>
</dbReference>
<evidence type="ECO:0000259" key="2">
    <source>
        <dbReference type="SMART" id="SM00954"/>
    </source>
</evidence>
<feature type="non-terminal residue" evidence="3">
    <location>
        <position position="132"/>
    </location>
</feature>
<dbReference type="GO" id="GO:0008893">
    <property type="term" value="F:guanosine-3',5'-bis(diphosphate) 3'-diphosphatase activity"/>
    <property type="evidence" value="ECO:0007669"/>
    <property type="project" value="TreeGrafter"/>
</dbReference>
<dbReference type="PANTHER" id="PTHR21262:SF31">
    <property type="entry name" value="GTP PYROPHOSPHOKINASE"/>
    <property type="match status" value="1"/>
</dbReference>
<evidence type="ECO:0000313" key="3">
    <source>
        <dbReference type="EMBL" id="OOV77393.1"/>
    </source>
</evidence>
<dbReference type="FunFam" id="3.30.460.10:FF:000001">
    <property type="entry name" value="GTP pyrophosphokinase RelA"/>
    <property type="match status" value="1"/>
</dbReference>
<sequence>VHGRAKHIYSIWRKMKRKNIDFSEVYDVRAVRIMVPDVKSCYAALGIIHGLWHHIPNEFDDYIATPKENGYRSLHTAVVGPEGKVLEVQIRTGDMHEEAELGVCAHWLYKGTDTKKSSDSYEEKIAWLRQVL</sequence>
<dbReference type="GO" id="GO:0005886">
    <property type="term" value="C:plasma membrane"/>
    <property type="evidence" value="ECO:0007669"/>
    <property type="project" value="TreeGrafter"/>
</dbReference>
<dbReference type="PANTHER" id="PTHR21262">
    <property type="entry name" value="GUANOSINE-3',5'-BIS DIPHOSPHATE 3'-PYROPHOSPHOHYDROLASE"/>
    <property type="match status" value="1"/>
</dbReference>
<feature type="non-terminal residue" evidence="3">
    <location>
        <position position="1"/>
    </location>
</feature>
<dbReference type="Gene3D" id="3.30.460.10">
    <property type="entry name" value="Beta Polymerase, domain 2"/>
    <property type="match status" value="1"/>
</dbReference>
<dbReference type="Proteomes" id="UP000190064">
    <property type="component" value="Unassembled WGS sequence"/>
</dbReference>
<evidence type="ECO:0000256" key="1">
    <source>
        <dbReference type="ARBA" id="ARBA00007476"/>
    </source>
</evidence>
<gene>
    <name evidence="3" type="primary">relA</name>
    <name evidence="3" type="ORF">BTA35_0217390</name>
</gene>
<dbReference type="STRING" id="966.BTA35_0217390"/>
<dbReference type="SUPFAM" id="SSF81301">
    <property type="entry name" value="Nucleotidyltransferase"/>
    <property type="match status" value="1"/>
</dbReference>
<organism evidence="3 4">
    <name type="scientific">Oceanospirillum linum</name>
    <dbReference type="NCBI Taxonomy" id="966"/>
    <lineage>
        <taxon>Bacteria</taxon>
        <taxon>Pseudomonadati</taxon>
        <taxon>Pseudomonadota</taxon>
        <taxon>Gammaproteobacteria</taxon>
        <taxon>Oceanospirillales</taxon>
        <taxon>Oceanospirillaceae</taxon>
        <taxon>Oceanospirillum</taxon>
    </lineage>
</organism>
<proteinExistence type="inferred from homology"/>
<dbReference type="CDD" id="cd05399">
    <property type="entry name" value="NT_Rel-Spo_like"/>
    <property type="match status" value="1"/>
</dbReference>
<comment type="similarity">
    <text evidence="1">Belongs to the RelA/SpoT family.</text>
</comment>
<dbReference type="EMBL" id="MTSD02000210">
    <property type="protein sequence ID" value="OOV77393.1"/>
    <property type="molecule type" value="Genomic_DNA"/>
</dbReference>
<keyword evidence="4" id="KW-1185">Reference proteome</keyword>
<dbReference type="SMART" id="SM00954">
    <property type="entry name" value="RelA_SpoT"/>
    <property type="match status" value="1"/>
</dbReference>
<dbReference type="AlphaFoldDB" id="A0A1T1GIH2"/>
<dbReference type="GO" id="GO:0016301">
    <property type="term" value="F:kinase activity"/>
    <property type="evidence" value="ECO:0007669"/>
    <property type="project" value="UniProtKB-KW"/>
</dbReference>
<protein>
    <submittedName>
        <fullName evidence="3">GTP diphosphokinase</fullName>
    </submittedName>
</protein>
<dbReference type="Pfam" id="PF04607">
    <property type="entry name" value="RelA_SpoT"/>
    <property type="match status" value="1"/>
</dbReference>
<comment type="caution">
    <text evidence="3">The sequence shown here is derived from an EMBL/GenBank/DDBJ whole genome shotgun (WGS) entry which is preliminary data.</text>
</comment>
<name>A0A1T1GIH2_OCELI</name>
<dbReference type="GO" id="GO:0008728">
    <property type="term" value="F:GTP diphosphokinase activity"/>
    <property type="evidence" value="ECO:0007669"/>
    <property type="project" value="TreeGrafter"/>
</dbReference>
<dbReference type="GO" id="GO:0042594">
    <property type="term" value="P:response to starvation"/>
    <property type="evidence" value="ECO:0007669"/>
    <property type="project" value="TreeGrafter"/>
</dbReference>